<dbReference type="PANTHER" id="PTHR36007">
    <property type="entry name" value="TRANSPORT PROTEIN-RELATED"/>
    <property type="match status" value="1"/>
</dbReference>
<dbReference type="Proteomes" id="UP000244093">
    <property type="component" value="Unassembled WGS sequence"/>
</dbReference>
<dbReference type="InterPro" id="IPR009577">
    <property type="entry name" value="Sm_multidrug_ex"/>
</dbReference>
<feature type="transmembrane region" description="Helical" evidence="1">
    <location>
        <begin position="140"/>
        <end position="165"/>
    </location>
</feature>
<dbReference type="Pfam" id="PF06695">
    <property type="entry name" value="Sm_multidrug_ex"/>
    <property type="match status" value="1"/>
</dbReference>
<name>A0A2R7Y8S1_9CREN</name>
<sequence length="169" mass="18504">MSSLTFSEFVYVVLLALLPVSEVRGAIPLAYYIASDGLLRSYLVVASVLANCLLPVILVPTLKYLEGLLIRLGRHNGLIARFVDLYMAVVRDARRRSRKYLDRWGYLGLTVFVAIPLPGTGAWTGSLVAYVFDLNKAKSILSIVVGVIIASALVILAMEGVLSFLKVFL</sequence>
<organism evidence="2 3">
    <name type="scientific">Zestosphaera tikiterensis</name>
    <dbReference type="NCBI Taxonomy" id="1973259"/>
    <lineage>
        <taxon>Archaea</taxon>
        <taxon>Thermoproteota</taxon>
        <taxon>Thermoprotei</taxon>
        <taxon>Desulfurococcales</taxon>
        <taxon>Desulfurococcaceae</taxon>
        <taxon>Zestosphaera</taxon>
    </lineage>
</organism>
<feature type="transmembrane region" description="Helical" evidence="1">
    <location>
        <begin position="104"/>
        <end position="128"/>
    </location>
</feature>
<evidence type="ECO:0000256" key="1">
    <source>
        <dbReference type="SAM" id="Phobius"/>
    </source>
</evidence>
<keyword evidence="1" id="KW-0812">Transmembrane</keyword>
<accession>A0A2R7Y8S1</accession>
<proteinExistence type="predicted"/>
<keyword evidence="1" id="KW-0472">Membrane</keyword>
<dbReference type="EMBL" id="NBVN01000001">
    <property type="protein sequence ID" value="PUA33876.1"/>
    <property type="molecule type" value="Genomic_DNA"/>
</dbReference>
<gene>
    <name evidence="2" type="ORF">B7O98_00175</name>
</gene>
<feature type="transmembrane region" description="Helical" evidence="1">
    <location>
        <begin position="41"/>
        <end position="65"/>
    </location>
</feature>
<keyword evidence="1" id="KW-1133">Transmembrane helix</keyword>
<evidence type="ECO:0008006" key="4">
    <source>
        <dbReference type="Google" id="ProtNLM"/>
    </source>
</evidence>
<evidence type="ECO:0000313" key="2">
    <source>
        <dbReference type="EMBL" id="PUA33876.1"/>
    </source>
</evidence>
<comment type="caution">
    <text evidence="2">The sequence shown here is derived from an EMBL/GenBank/DDBJ whole genome shotgun (WGS) entry which is preliminary data.</text>
</comment>
<protein>
    <recommendedName>
        <fullName evidence="4">Ligand-binding protein SH3</fullName>
    </recommendedName>
</protein>
<dbReference type="PANTHER" id="PTHR36007:SF2">
    <property type="entry name" value="TRANSPORT PROTEIN-RELATED"/>
    <property type="match status" value="1"/>
</dbReference>
<evidence type="ECO:0000313" key="3">
    <source>
        <dbReference type="Proteomes" id="UP000244093"/>
    </source>
</evidence>
<reference evidence="2 3" key="1">
    <citation type="journal article" date="2018" name="Syst. Appl. Microbiol.">
        <title>A new symbiotic nanoarchaeote (Candidatus Nanoclepta minutus) and its host (Zestosphaera tikiterensis gen. nov., sp. nov.) from a New Zealand hot spring.</title>
        <authorList>
            <person name="St John E."/>
            <person name="Liu Y."/>
            <person name="Podar M."/>
            <person name="Stott M.B."/>
            <person name="Meneghin J."/>
            <person name="Chen Z."/>
            <person name="Lagutin K."/>
            <person name="Mitchell K."/>
            <person name="Reysenbach A.L."/>
        </authorList>
    </citation>
    <scope>NUCLEOTIDE SEQUENCE [LARGE SCALE GENOMIC DNA]</scope>
    <source>
        <strain evidence="2">NZ3</strain>
    </source>
</reference>
<dbReference type="AlphaFoldDB" id="A0A2R7Y8S1"/>